<dbReference type="Gene3D" id="1.20.58.2240">
    <property type="match status" value="1"/>
</dbReference>
<evidence type="ECO:0000256" key="1">
    <source>
        <dbReference type="ARBA" id="ARBA00022679"/>
    </source>
</evidence>
<gene>
    <name evidence="9" type="ORF">J0A67_01785</name>
</gene>
<evidence type="ECO:0000259" key="7">
    <source>
        <dbReference type="Pfam" id="PF00370"/>
    </source>
</evidence>
<evidence type="ECO:0000256" key="2">
    <source>
        <dbReference type="ARBA" id="ARBA00022741"/>
    </source>
</evidence>
<dbReference type="InterPro" id="IPR005929">
    <property type="entry name" value="Ribulokinase"/>
</dbReference>
<dbReference type="PIRSF" id="PIRSF000538">
    <property type="entry name" value="GlpK"/>
    <property type="match status" value="1"/>
</dbReference>
<evidence type="ECO:0000313" key="9">
    <source>
        <dbReference type="EMBL" id="MBN7799569.1"/>
    </source>
</evidence>
<keyword evidence="1 9" id="KW-0808">Transferase</keyword>
<dbReference type="CDD" id="cd07781">
    <property type="entry name" value="ASKHA_NBD_FGGY_L-RBK"/>
    <property type="match status" value="1"/>
</dbReference>
<dbReference type="EMBL" id="JAFKCW010000001">
    <property type="protein sequence ID" value="MBN7799569.1"/>
    <property type="molecule type" value="Genomic_DNA"/>
</dbReference>
<dbReference type="Gene3D" id="3.30.420.40">
    <property type="match status" value="1"/>
</dbReference>
<protein>
    <submittedName>
        <fullName evidence="9">Ribulokinase</fullName>
        <ecNumber evidence="9">2.7.1.16</ecNumber>
    </submittedName>
</protein>
<dbReference type="GO" id="GO:0008741">
    <property type="term" value="F:ribulokinase activity"/>
    <property type="evidence" value="ECO:0007669"/>
    <property type="project" value="UniProtKB-EC"/>
</dbReference>
<dbReference type="Proteomes" id="UP000664698">
    <property type="component" value="Unassembled WGS sequence"/>
</dbReference>
<keyword evidence="3" id="KW-0418">Kinase</keyword>
<dbReference type="InterPro" id="IPR043129">
    <property type="entry name" value="ATPase_NBD"/>
</dbReference>
<dbReference type="EC" id="2.7.1.16" evidence="9"/>
<keyword evidence="10" id="KW-1185">Reference proteome</keyword>
<name>A0ABS3BJT9_9BACT</name>
<keyword evidence="6" id="KW-0119">Carbohydrate metabolism</keyword>
<keyword evidence="4" id="KW-0067">ATP-binding</keyword>
<dbReference type="Pfam" id="PF02782">
    <property type="entry name" value="FGGY_C"/>
    <property type="match status" value="1"/>
</dbReference>
<reference evidence="9 10" key="1">
    <citation type="submission" date="2021-03" db="EMBL/GenBank/DDBJ databases">
        <title>novel species isolated from a fishpond in China.</title>
        <authorList>
            <person name="Lu H."/>
            <person name="Cai Z."/>
        </authorList>
    </citation>
    <scope>NUCLEOTIDE SEQUENCE [LARGE SCALE GENOMIC DNA]</scope>
    <source>
        <strain evidence="9 10">JCM 31546</strain>
    </source>
</reference>
<dbReference type="InterPro" id="IPR018484">
    <property type="entry name" value="FGGY_N"/>
</dbReference>
<dbReference type="InterPro" id="IPR000577">
    <property type="entry name" value="Carb_kinase_FGGY"/>
</dbReference>
<keyword evidence="5" id="KW-0054">Arabinose catabolism</keyword>
<evidence type="ECO:0000259" key="8">
    <source>
        <dbReference type="Pfam" id="PF02782"/>
    </source>
</evidence>
<accession>A0ABS3BJT9</accession>
<dbReference type="SUPFAM" id="SSF53067">
    <property type="entry name" value="Actin-like ATPase domain"/>
    <property type="match status" value="2"/>
</dbReference>
<dbReference type="InterPro" id="IPR018485">
    <property type="entry name" value="FGGY_C"/>
</dbReference>
<evidence type="ECO:0000256" key="4">
    <source>
        <dbReference type="ARBA" id="ARBA00022840"/>
    </source>
</evidence>
<sequence>MDSNYVVGVDFGSDSVRSILVDTKDGRVLATSVFSYPRWKKGDFCDPSRSRYRQHPSDHLEGLEKTISSVLQQSGVDPQKVKGIGVDATGSSPLPVDEAGVPLAFSEEFSEDPDAMMILWKDHSAIAEAEEITSLAKLWGGVDYTRYSGGTYSSEWFWAKILFVSKNNPAVLAAQPNWLEHCDYLVGELTGKLKPEQVLRSRCAAGHKAMWHATWGGFPSQEFLGRLHPELALLSQKMKSQTLTSDESAGYLSRKWAEKLGLSSQTLVAVGTIDAHAGAVGAGVKSGTLVKVMGTSTCDMLVANNNEVASEPLQGISGQVDGSILSGLVGFEAGQAGFGDFLAWYKRLVTEPAMELIRSSDLLDPQLREKMASELSDKMMGYLNKQAAKVPLESGTLAVDWINGRRSPGLNETLKSALLGLDMGTGGGTVFKALVEALCFGSKRIIEWFRQNGIQIEQVIGIGGIAQKSPFLVQTMADVLNMPIAVAASAQTPALGAAIYAAVASGIYPSLESAAKAIASPIAKEYYPIAANAAYYQQKYQQYLALGEFVEFGRIGKV</sequence>
<dbReference type="PANTHER" id="PTHR43435:SF4">
    <property type="entry name" value="FGGY CARBOHYDRATE KINASE DOMAIN-CONTAINING PROTEIN"/>
    <property type="match status" value="1"/>
</dbReference>
<evidence type="ECO:0000313" key="10">
    <source>
        <dbReference type="Proteomes" id="UP000664698"/>
    </source>
</evidence>
<feature type="domain" description="Carbohydrate kinase FGGY C-terminal" evidence="8">
    <location>
        <begin position="290"/>
        <end position="504"/>
    </location>
</feature>
<evidence type="ECO:0000256" key="3">
    <source>
        <dbReference type="ARBA" id="ARBA00022777"/>
    </source>
</evidence>
<organism evidence="9 10">
    <name type="scientific">Algoriphagus aestuariicola</name>
    <dbReference type="NCBI Taxonomy" id="1852016"/>
    <lineage>
        <taxon>Bacteria</taxon>
        <taxon>Pseudomonadati</taxon>
        <taxon>Bacteroidota</taxon>
        <taxon>Cytophagia</taxon>
        <taxon>Cytophagales</taxon>
        <taxon>Cyclobacteriaceae</taxon>
        <taxon>Algoriphagus</taxon>
    </lineage>
</organism>
<dbReference type="RefSeq" id="WP_206567559.1">
    <property type="nucleotide sequence ID" value="NZ_JAFKCW010000001.1"/>
</dbReference>
<evidence type="ECO:0000256" key="6">
    <source>
        <dbReference type="ARBA" id="ARBA00023277"/>
    </source>
</evidence>
<evidence type="ECO:0000256" key="5">
    <source>
        <dbReference type="ARBA" id="ARBA00022935"/>
    </source>
</evidence>
<dbReference type="PANTHER" id="PTHR43435">
    <property type="entry name" value="RIBULOKINASE"/>
    <property type="match status" value="1"/>
</dbReference>
<comment type="caution">
    <text evidence="9">The sequence shown here is derived from an EMBL/GenBank/DDBJ whole genome shotgun (WGS) entry which is preliminary data.</text>
</comment>
<dbReference type="NCBIfam" id="NF003154">
    <property type="entry name" value="PRK04123.1"/>
    <property type="match status" value="1"/>
</dbReference>
<proteinExistence type="predicted"/>
<dbReference type="Pfam" id="PF00370">
    <property type="entry name" value="FGGY_N"/>
    <property type="match status" value="1"/>
</dbReference>
<keyword evidence="2" id="KW-0547">Nucleotide-binding</keyword>
<feature type="domain" description="Carbohydrate kinase FGGY N-terminal" evidence="7">
    <location>
        <begin position="5"/>
        <end position="281"/>
    </location>
</feature>